<proteinExistence type="predicted"/>
<protein>
    <submittedName>
        <fullName evidence="1">Uncharacterized protein</fullName>
    </submittedName>
</protein>
<reference evidence="1" key="1">
    <citation type="submission" date="2019-10" db="EMBL/GenBank/DDBJ databases">
        <authorList>
            <consortium name="DOE Joint Genome Institute"/>
            <person name="Kuo A."/>
            <person name="Miyauchi S."/>
            <person name="Kiss E."/>
            <person name="Drula E."/>
            <person name="Kohler A."/>
            <person name="Sanchez-Garcia M."/>
            <person name="Andreopoulos B."/>
            <person name="Barry K.W."/>
            <person name="Bonito G."/>
            <person name="Buee M."/>
            <person name="Carver A."/>
            <person name="Chen C."/>
            <person name="Cichocki N."/>
            <person name="Clum A."/>
            <person name="Culley D."/>
            <person name="Crous P.W."/>
            <person name="Fauchery L."/>
            <person name="Girlanda M."/>
            <person name="Hayes R."/>
            <person name="Keri Z."/>
            <person name="Labutti K."/>
            <person name="Lipzen A."/>
            <person name="Lombard V."/>
            <person name="Magnuson J."/>
            <person name="Maillard F."/>
            <person name="Morin E."/>
            <person name="Murat C."/>
            <person name="Nolan M."/>
            <person name="Ohm R."/>
            <person name="Pangilinan J."/>
            <person name="Pereira M."/>
            <person name="Perotto S."/>
            <person name="Peter M."/>
            <person name="Riley R."/>
            <person name="Sitrit Y."/>
            <person name="Stielow B."/>
            <person name="Szollosi G."/>
            <person name="Zifcakova L."/>
            <person name="Stursova M."/>
            <person name="Spatafora J.W."/>
            <person name="Tedersoo L."/>
            <person name="Vaario L.-M."/>
            <person name="Yamada A."/>
            <person name="Yan M."/>
            <person name="Wang P."/>
            <person name="Xu J."/>
            <person name="Bruns T."/>
            <person name="Baldrian P."/>
            <person name="Vilgalys R."/>
            <person name="Henrissat B."/>
            <person name="Grigoriev I.V."/>
            <person name="Hibbett D."/>
            <person name="Nagy L.G."/>
            <person name="Martin F.M."/>
        </authorList>
    </citation>
    <scope>NUCLEOTIDE SEQUENCE</scope>
    <source>
        <strain evidence="1">P2</strain>
    </source>
</reference>
<evidence type="ECO:0000313" key="2">
    <source>
        <dbReference type="Proteomes" id="UP000886501"/>
    </source>
</evidence>
<organism evidence="1 2">
    <name type="scientific">Thelephora ganbajun</name>
    <name type="common">Ganba fungus</name>
    <dbReference type="NCBI Taxonomy" id="370292"/>
    <lineage>
        <taxon>Eukaryota</taxon>
        <taxon>Fungi</taxon>
        <taxon>Dikarya</taxon>
        <taxon>Basidiomycota</taxon>
        <taxon>Agaricomycotina</taxon>
        <taxon>Agaricomycetes</taxon>
        <taxon>Thelephorales</taxon>
        <taxon>Thelephoraceae</taxon>
        <taxon>Thelephora</taxon>
    </lineage>
</organism>
<reference evidence="1" key="2">
    <citation type="journal article" date="2020" name="Nat. Commun.">
        <title>Large-scale genome sequencing of mycorrhizal fungi provides insights into the early evolution of symbiotic traits.</title>
        <authorList>
            <person name="Miyauchi S."/>
            <person name="Kiss E."/>
            <person name="Kuo A."/>
            <person name="Drula E."/>
            <person name="Kohler A."/>
            <person name="Sanchez-Garcia M."/>
            <person name="Morin E."/>
            <person name="Andreopoulos B."/>
            <person name="Barry K.W."/>
            <person name="Bonito G."/>
            <person name="Buee M."/>
            <person name="Carver A."/>
            <person name="Chen C."/>
            <person name="Cichocki N."/>
            <person name="Clum A."/>
            <person name="Culley D."/>
            <person name="Crous P.W."/>
            <person name="Fauchery L."/>
            <person name="Girlanda M."/>
            <person name="Hayes R.D."/>
            <person name="Keri Z."/>
            <person name="LaButti K."/>
            <person name="Lipzen A."/>
            <person name="Lombard V."/>
            <person name="Magnuson J."/>
            <person name="Maillard F."/>
            <person name="Murat C."/>
            <person name="Nolan M."/>
            <person name="Ohm R.A."/>
            <person name="Pangilinan J."/>
            <person name="Pereira M.F."/>
            <person name="Perotto S."/>
            <person name="Peter M."/>
            <person name="Pfister S."/>
            <person name="Riley R."/>
            <person name="Sitrit Y."/>
            <person name="Stielow J.B."/>
            <person name="Szollosi G."/>
            <person name="Zifcakova L."/>
            <person name="Stursova M."/>
            <person name="Spatafora J.W."/>
            <person name="Tedersoo L."/>
            <person name="Vaario L.M."/>
            <person name="Yamada A."/>
            <person name="Yan M."/>
            <person name="Wang P."/>
            <person name="Xu J."/>
            <person name="Bruns T."/>
            <person name="Baldrian P."/>
            <person name="Vilgalys R."/>
            <person name="Dunand C."/>
            <person name="Henrissat B."/>
            <person name="Grigoriev I.V."/>
            <person name="Hibbett D."/>
            <person name="Nagy L.G."/>
            <person name="Martin F.M."/>
        </authorList>
    </citation>
    <scope>NUCLEOTIDE SEQUENCE</scope>
    <source>
        <strain evidence="1">P2</strain>
    </source>
</reference>
<sequence>MNGFFKLRHPSNRTPGCNGNCPNLVKMFIRYSAVVADRLWSLFEAKRSRNDRLEQDLNSLKGMVSLLNTRLLAVDRHSFDANKKVNDELAKDSERLNHHRRCVDLLQEKHNGLVMFTSNLSDSIELHRRSLIALRDRMCTCERSTTPPVDGSGAAPSFSHSPPSSRPWSPPTPAVETTMAESETLIVAPTENAVPVPVPPLCCAPRRTVVESTTTLQVISEEEERALEDRLVAAMDSHNRAPGVVPSIPVGSESSENSAPRCDVPVVTLSREQMETLSPGARGYRLLSVMRAVMMMPNSTVYNAICLTQASTSALTKRSHESLRIYTEMELANRDLTIGLLRAHVNTVAPMEIDLTTVEDETEEEESEVVWSGAQVDDEELEYSDGWVTDRSVDL</sequence>
<dbReference type="Proteomes" id="UP000886501">
    <property type="component" value="Unassembled WGS sequence"/>
</dbReference>
<dbReference type="EMBL" id="MU118180">
    <property type="protein sequence ID" value="KAF9643858.1"/>
    <property type="molecule type" value="Genomic_DNA"/>
</dbReference>
<accession>A0ACB6Z2S3</accession>
<name>A0ACB6Z2S3_THEGA</name>
<comment type="caution">
    <text evidence="1">The sequence shown here is derived from an EMBL/GenBank/DDBJ whole genome shotgun (WGS) entry which is preliminary data.</text>
</comment>
<gene>
    <name evidence="1" type="ORF">BDM02DRAFT_3191128</name>
</gene>
<evidence type="ECO:0000313" key="1">
    <source>
        <dbReference type="EMBL" id="KAF9643858.1"/>
    </source>
</evidence>
<keyword evidence="2" id="KW-1185">Reference proteome</keyword>